<sequence length="168" mass="18695">MSERQQGDIAAKNDYEAVALRFAAAMGADPKAMYDLLADDFVRLGEETLWQPLGKANYVAMSDNFLSAFPDVSWQVVEVLSDGDRVVLQVVETGTFSRPWVIGNVEIAPNDRPYSIRGAVFMTIAEGQIHTYTYIHDASFTSTYADVLTDDFALAYYEFLIAPYAPLD</sequence>
<dbReference type="InterPro" id="IPR009959">
    <property type="entry name" value="Cyclase_SnoaL-like"/>
</dbReference>
<dbReference type="KEGG" id="mmor:MMOR_46700"/>
<gene>
    <name evidence="1" type="ORF">MMOR_46700</name>
</gene>
<protein>
    <recommendedName>
        <fullName evidence="3">SnoaL-like domain-containing protein</fullName>
    </recommendedName>
</protein>
<dbReference type="Gene3D" id="3.10.450.50">
    <property type="match status" value="1"/>
</dbReference>
<dbReference type="AlphaFoldDB" id="A0AAD1HEW0"/>
<evidence type="ECO:0000313" key="1">
    <source>
        <dbReference type="EMBL" id="BBX03734.1"/>
    </source>
</evidence>
<dbReference type="RefSeq" id="WP_083157092.1">
    <property type="nucleotide sequence ID" value="NZ_AP022560.1"/>
</dbReference>
<dbReference type="SUPFAM" id="SSF54427">
    <property type="entry name" value="NTF2-like"/>
    <property type="match status" value="1"/>
</dbReference>
<reference evidence="1 2" key="1">
    <citation type="journal article" date="2019" name="Emerg. Microbes Infect.">
        <title>Comprehensive subspecies identification of 175 nontuberculous mycobacteria species based on 7547 genomic profiles.</title>
        <authorList>
            <person name="Matsumoto Y."/>
            <person name="Kinjo T."/>
            <person name="Motooka D."/>
            <person name="Nabeya D."/>
            <person name="Jung N."/>
            <person name="Uechi K."/>
            <person name="Horii T."/>
            <person name="Iida T."/>
            <person name="Fujita J."/>
            <person name="Nakamura S."/>
        </authorList>
    </citation>
    <scope>NUCLEOTIDE SEQUENCE [LARGE SCALE GENOMIC DNA]</scope>
    <source>
        <strain evidence="1 2">JCM 6375</strain>
    </source>
</reference>
<proteinExistence type="predicted"/>
<evidence type="ECO:0008006" key="3">
    <source>
        <dbReference type="Google" id="ProtNLM"/>
    </source>
</evidence>
<dbReference type="Pfam" id="PF07366">
    <property type="entry name" value="SnoaL"/>
    <property type="match status" value="1"/>
</dbReference>
<name>A0AAD1HEW0_9MYCO</name>
<dbReference type="Proteomes" id="UP000466681">
    <property type="component" value="Chromosome"/>
</dbReference>
<organism evidence="1 2">
    <name type="scientific">Mycolicibacterium moriokaense</name>
    <dbReference type="NCBI Taxonomy" id="39691"/>
    <lineage>
        <taxon>Bacteria</taxon>
        <taxon>Bacillati</taxon>
        <taxon>Actinomycetota</taxon>
        <taxon>Actinomycetes</taxon>
        <taxon>Mycobacteriales</taxon>
        <taxon>Mycobacteriaceae</taxon>
        <taxon>Mycolicibacterium</taxon>
    </lineage>
</organism>
<accession>A0AAD1HEW0</accession>
<dbReference type="EMBL" id="AP022560">
    <property type="protein sequence ID" value="BBX03734.1"/>
    <property type="molecule type" value="Genomic_DNA"/>
</dbReference>
<dbReference type="InterPro" id="IPR032710">
    <property type="entry name" value="NTF2-like_dom_sf"/>
</dbReference>
<dbReference type="GO" id="GO:0030638">
    <property type="term" value="P:polyketide metabolic process"/>
    <property type="evidence" value="ECO:0007669"/>
    <property type="project" value="InterPro"/>
</dbReference>
<keyword evidence="2" id="KW-1185">Reference proteome</keyword>
<evidence type="ECO:0000313" key="2">
    <source>
        <dbReference type="Proteomes" id="UP000466681"/>
    </source>
</evidence>